<evidence type="ECO:0000259" key="4">
    <source>
        <dbReference type="PROSITE" id="PS51462"/>
    </source>
</evidence>
<dbReference type="InterPro" id="IPR023353">
    <property type="entry name" value="LemA-like_dom_sf"/>
</dbReference>
<evidence type="ECO:0000313" key="6">
    <source>
        <dbReference type="Proteomes" id="UP001164965"/>
    </source>
</evidence>
<keyword evidence="3" id="KW-0460">Magnesium</keyword>
<gene>
    <name evidence="5" type="ORF">RHODO2019_06625</name>
</gene>
<dbReference type="Gene3D" id="1.20.1440.20">
    <property type="entry name" value="LemA-like domain"/>
    <property type="match status" value="1"/>
</dbReference>
<dbReference type="CDD" id="cd04685">
    <property type="entry name" value="NUDIX_Hydrolase"/>
    <property type="match status" value="1"/>
</dbReference>
<protein>
    <submittedName>
        <fullName evidence="5">NUDIX domain-containing protein</fullName>
    </submittedName>
</protein>
<evidence type="ECO:0000256" key="1">
    <source>
        <dbReference type="ARBA" id="ARBA00001946"/>
    </source>
</evidence>
<dbReference type="Gene3D" id="3.90.79.10">
    <property type="entry name" value="Nucleoside Triphosphate Pyrophosphohydrolase"/>
    <property type="match status" value="1"/>
</dbReference>
<proteinExistence type="predicted"/>
<dbReference type="Proteomes" id="UP001164965">
    <property type="component" value="Chromosome"/>
</dbReference>
<reference evidence="5" key="1">
    <citation type="submission" date="2022-10" db="EMBL/GenBank/DDBJ databases">
        <title>Rhodococcus sp.75.</title>
        <authorList>
            <person name="Sun M."/>
        </authorList>
    </citation>
    <scope>NUCLEOTIDE SEQUENCE</scope>
    <source>
        <strain evidence="5">75</strain>
    </source>
</reference>
<evidence type="ECO:0000313" key="5">
    <source>
        <dbReference type="EMBL" id="UZJ26093.1"/>
    </source>
</evidence>
<name>A0ABY6P4T8_9NOCA</name>
<evidence type="ECO:0000256" key="3">
    <source>
        <dbReference type="ARBA" id="ARBA00022842"/>
    </source>
</evidence>
<keyword evidence="2" id="KW-0378">Hydrolase</keyword>
<dbReference type="Pfam" id="PF00293">
    <property type="entry name" value="NUDIX"/>
    <property type="match status" value="1"/>
</dbReference>
<organism evidence="5 6">
    <name type="scientific">Rhodococcus antarcticus</name>
    <dbReference type="NCBI Taxonomy" id="2987751"/>
    <lineage>
        <taxon>Bacteria</taxon>
        <taxon>Bacillati</taxon>
        <taxon>Actinomycetota</taxon>
        <taxon>Actinomycetes</taxon>
        <taxon>Mycobacteriales</taxon>
        <taxon>Nocardiaceae</taxon>
        <taxon>Rhodococcus</taxon>
    </lineage>
</organism>
<comment type="cofactor">
    <cofactor evidence="1">
        <name>Mg(2+)</name>
        <dbReference type="ChEBI" id="CHEBI:18420"/>
    </cofactor>
</comment>
<dbReference type="PANTHER" id="PTHR43046:SF12">
    <property type="entry name" value="GDP-MANNOSE MANNOSYL HYDROLASE"/>
    <property type="match status" value="1"/>
</dbReference>
<dbReference type="InterPro" id="IPR000086">
    <property type="entry name" value="NUDIX_hydrolase_dom"/>
</dbReference>
<dbReference type="RefSeq" id="WP_265384197.1">
    <property type="nucleotide sequence ID" value="NZ_CP110615.1"/>
</dbReference>
<evidence type="ECO:0000256" key="2">
    <source>
        <dbReference type="ARBA" id="ARBA00022801"/>
    </source>
</evidence>
<dbReference type="SUPFAM" id="SSF55811">
    <property type="entry name" value="Nudix"/>
    <property type="match status" value="1"/>
</dbReference>
<feature type="domain" description="Nudix hydrolase" evidence="4">
    <location>
        <begin position="167"/>
        <end position="309"/>
    </location>
</feature>
<dbReference type="SUPFAM" id="SSF140478">
    <property type="entry name" value="LemA-like"/>
    <property type="match status" value="1"/>
</dbReference>
<accession>A0ABY6P4T8</accession>
<dbReference type="PANTHER" id="PTHR43046">
    <property type="entry name" value="GDP-MANNOSE MANNOSYL HYDROLASE"/>
    <property type="match status" value="1"/>
</dbReference>
<sequence length="333" mass="35746">MTALLVVAVLAVVLVGLWIYATANRLDRLHVRTDAAWIALESALGRRAVVVRELARAGAGPGADTRLAALAARAERTDRVGREDAENALSAALGSVRTEALSPQLAAELADAEARVLLARRFHNDAVRDTLALRGRRPVRVLRLGGTARLPAYFEIAERPPVDSGGPRRRPSSRVLLLDPTGRVLLLRGSEPTRPGAHFWFTTGGGTEPGEDARAAGVREVTEETGLALEESVLRGPLWWRRSIFVFDGDTIEAEETYFAAAVSAFTPDGAGHTELERRTLSDARWCGPEDVRTLEAAGERVYPPGLDALLAEAVALVTSPVDSPAPLPRSIP</sequence>
<dbReference type="InterPro" id="IPR015797">
    <property type="entry name" value="NUDIX_hydrolase-like_dom_sf"/>
</dbReference>
<keyword evidence="6" id="KW-1185">Reference proteome</keyword>
<dbReference type="EMBL" id="CP110615">
    <property type="protein sequence ID" value="UZJ26093.1"/>
    <property type="molecule type" value="Genomic_DNA"/>
</dbReference>
<dbReference type="PROSITE" id="PS51462">
    <property type="entry name" value="NUDIX"/>
    <property type="match status" value="1"/>
</dbReference>